<dbReference type="GO" id="GO:0005829">
    <property type="term" value="C:cytosol"/>
    <property type="evidence" value="ECO:0007669"/>
    <property type="project" value="TreeGrafter"/>
</dbReference>
<accession>A0A2T2XCB9</accession>
<dbReference type="Proteomes" id="UP000242972">
    <property type="component" value="Unassembled WGS sequence"/>
</dbReference>
<dbReference type="GO" id="GO:0020037">
    <property type="term" value="F:heme binding"/>
    <property type="evidence" value="ECO:0007669"/>
    <property type="project" value="TreeGrafter"/>
</dbReference>
<evidence type="ECO:0000256" key="2">
    <source>
        <dbReference type="ARBA" id="ARBA00023004"/>
    </source>
</evidence>
<protein>
    <submittedName>
        <fullName evidence="4">Rubrerythrin</fullName>
    </submittedName>
</protein>
<dbReference type="PANTHER" id="PTHR30295">
    <property type="entry name" value="BACTERIOFERRITIN"/>
    <property type="match status" value="1"/>
</dbReference>
<dbReference type="InterPro" id="IPR012347">
    <property type="entry name" value="Ferritin-like"/>
</dbReference>
<dbReference type="PANTHER" id="PTHR30295:SF0">
    <property type="entry name" value="BACTERIOFERRITIN"/>
    <property type="match status" value="1"/>
</dbReference>
<dbReference type="AlphaFoldDB" id="A0A2T2XCB9"/>
<evidence type="ECO:0000256" key="1">
    <source>
        <dbReference type="ARBA" id="ARBA00022434"/>
    </source>
</evidence>
<proteinExistence type="predicted"/>
<dbReference type="InterPro" id="IPR009078">
    <property type="entry name" value="Ferritin-like_SF"/>
</dbReference>
<dbReference type="SUPFAM" id="SSF47240">
    <property type="entry name" value="Ferritin-like"/>
    <property type="match status" value="1"/>
</dbReference>
<evidence type="ECO:0000313" key="4">
    <source>
        <dbReference type="EMBL" id="PSR32163.1"/>
    </source>
</evidence>
<comment type="caution">
    <text evidence="4">The sequence shown here is derived from an EMBL/GenBank/DDBJ whole genome shotgun (WGS) entry which is preliminary data.</text>
</comment>
<sequence>MFYDRQEQVRLLNQDIVGEHDAILHYLTHAWTVAYQFGPQIEQIAKDEMRHLKWLAHSVVALQGVPDLSTPAVNPRASLEEALESDINAEKTAIAQYREHIATIADRRVRDLLQRIVVDEEDHLRLFLGFQDSQHGKPWGEGNSSESIKDTASKLQVLVSMEYQQVIGYLFSSFIRVHRRSVGMDDEDQAIDEMKHLGWIGQQMAKLGQSPLFGHSISVDEESEMMQYLNVRKWANEGQQQLLPLLDRIIQHERYQMQNIVPDGWTVGKP</sequence>
<dbReference type="GO" id="GO:0008199">
    <property type="term" value="F:ferric iron binding"/>
    <property type="evidence" value="ECO:0007669"/>
    <property type="project" value="InterPro"/>
</dbReference>
<feature type="domain" description="Ferritin/DPS" evidence="3">
    <location>
        <begin position="11"/>
        <end position="125"/>
    </location>
</feature>
<dbReference type="Pfam" id="PF00210">
    <property type="entry name" value="Ferritin"/>
    <property type="match status" value="1"/>
</dbReference>
<evidence type="ECO:0000259" key="3">
    <source>
        <dbReference type="Pfam" id="PF00210"/>
    </source>
</evidence>
<dbReference type="GO" id="GO:0004322">
    <property type="term" value="F:ferroxidase activity"/>
    <property type="evidence" value="ECO:0007669"/>
    <property type="project" value="TreeGrafter"/>
</dbReference>
<dbReference type="EMBL" id="PXYW01000050">
    <property type="protein sequence ID" value="PSR32163.1"/>
    <property type="molecule type" value="Genomic_DNA"/>
</dbReference>
<reference evidence="4 5" key="1">
    <citation type="journal article" date="2014" name="BMC Genomics">
        <title>Comparison of environmental and isolate Sulfobacillus genomes reveals diverse carbon, sulfur, nitrogen, and hydrogen metabolisms.</title>
        <authorList>
            <person name="Justice N.B."/>
            <person name="Norman A."/>
            <person name="Brown C.T."/>
            <person name="Singh A."/>
            <person name="Thomas B.C."/>
            <person name="Banfield J.F."/>
        </authorList>
    </citation>
    <scope>NUCLEOTIDE SEQUENCE [LARGE SCALE GENOMIC DNA]</scope>
    <source>
        <strain evidence="4">AMDSBA4</strain>
    </source>
</reference>
<dbReference type="Gene3D" id="1.20.1260.10">
    <property type="match status" value="1"/>
</dbReference>
<evidence type="ECO:0000313" key="5">
    <source>
        <dbReference type="Proteomes" id="UP000242972"/>
    </source>
</evidence>
<organism evidence="4 5">
    <name type="scientific">Sulfobacillus benefaciens</name>
    <dbReference type="NCBI Taxonomy" id="453960"/>
    <lineage>
        <taxon>Bacteria</taxon>
        <taxon>Bacillati</taxon>
        <taxon>Bacillota</taxon>
        <taxon>Clostridia</taxon>
        <taxon>Eubacteriales</taxon>
        <taxon>Clostridiales Family XVII. Incertae Sedis</taxon>
        <taxon>Sulfobacillus</taxon>
    </lineage>
</organism>
<keyword evidence="2" id="KW-0408">Iron</keyword>
<name>A0A2T2XCB9_9FIRM</name>
<gene>
    <name evidence="4" type="ORF">C7B46_15495</name>
</gene>
<dbReference type="GO" id="GO:0006879">
    <property type="term" value="P:intracellular iron ion homeostasis"/>
    <property type="evidence" value="ECO:0007669"/>
    <property type="project" value="UniProtKB-KW"/>
</dbReference>
<keyword evidence="1" id="KW-0409">Iron storage</keyword>
<dbReference type="InterPro" id="IPR008331">
    <property type="entry name" value="Ferritin_DPS_dom"/>
</dbReference>